<comment type="caution">
    <text evidence="1">Lacks conserved residue(s) required for the propagation of feature annotation.</text>
</comment>
<dbReference type="RefSeq" id="WP_246409309.1">
    <property type="nucleotide sequence ID" value="NZ_JACIDS010000002.1"/>
</dbReference>
<protein>
    <submittedName>
        <fullName evidence="3">Acylphosphatase</fullName>
    </submittedName>
</protein>
<dbReference type="InterPro" id="IPR036046">
    <property type="entry name" value="Acylphosphatase-like_dom_sf"/>
</dbReference>
<accession>A0A840AM60</accession>
<keyword evidence="4" id="KW-1185">Reference proteome</keyword>
<comment type="caution">
    <text evidence="3">The sequence shown here is derived from an EMBL/GenBank/DDBJ whole genome shotgun (WGS) entry which is preliminary data.</text>
</comment>
<proteinExistence type="predicted"/>
<reference evidence="3 4" key="1">
    <citation type="submission" date="2020-08" db="EMBL/GenBank/DDBJ databases">
        <title>Genomic Encyclopedia of Type Strains, Phase IV (KMG-IV): sequencing the most valuable type-strain genomes for metagenomic binning, comparative biology and taxonomic classification.</title>
        <authorList>
            <person name="Goeker M."/>
        </authorList>
    </citation>
    <scope>NUCLEOTIDE SEQUENCE [LARGE SCALE GENOMIC DNA]</scope>
    <source>
        <strain evidence="3 4">DSM 25966</strain>
    </source>
</reference>
<dbReference type="InterPro" id="IPR001792">
    <property type="entry name" value="Acylphosphatase-like_dom"/>
</dbReference>
<dbReference type="PROSITE" id="PS51160">
    <property type="entry name" value="ACYLPHOSPHATASE_3"/>
    <property type="match status" value="1"/>
</dbReference>
<evidence type="ECO:0000259" key="2">
    <source>
        <dbReference type="PROSITE" id="PS51160"/>
    </source>
</evidence>
<dbReference type="SUPFAM" id="SSF54975">
    <property type="entry name" value="Acylphosphatase/BLUF domain-like"/>
    <property type="match status" value="1"/>
</dbReference>
<feature type="domain" description="Acylphosphatase-like" evidence="2">
    <location>
        <begin position="1"/>
        <end position="84"/>
    </location>
</feature>
<organism evidence="3 4">
    <name type="scientific">Kaistia hirudinis</name>
    <dbReference type="NCBI Taxonomy" id="1293440"/>
    <lineage>
        <taxon>Bacteria</taxon>
        <taxon>Pseudomonadati</taxon>
        <taxon>Pseudomonadota</taxon>
        <taxon>Alphaproteobacteria</taxon>
        <taxon>Hyphomicrobiales</taxon>
        <taxon>Kaistiaceae</taxon>
        <taxon>Kaistia</taxon>
    </lineage>
</organism>
<dbReference type="EMBL" id="JACIDS010000002">
    <property type="protein sequence ID" value="MBB3930117.1"/>
    <property type="molecule type" value="Genomic_DNA"/>
</dbReference>
<evidence type="ECO:0000313" key="3">
    <source>
        <dbReference type="EMBL" id="MBB3930117.1"/>
    </source>
</evidence>
<dbReference type="Proteomes" id="UP000553963">
    <property type="component" value="Unassembled WGS sequence"/>
</dbReference>
<evidence type="ECO:0000313" key="4">
    <source>
        <dbReference type="Proteomes" id="UP000553963"/>
    </source>
</evidence>
<gene>
    <name evidence="3" type="ORF">GGR25_001156</name>
</gene>
<dbReference type="AlphaFoldDB" id="A0A840AM60"/>
<evidence type="ECO:0000256" key="1">
    <source>
        <dbReference type="PROSITE-ProRule" id="PRU00520"/>
    </source>
</evidence>
<sequence length="84" mass="9440">MRARATMVFRGVFAPESFAEFMRHRAARLSIAARPRRLEDARIEVEVEGDADLVDMFEMACSLGPLDCLVLDVERVGSEPGSRR</sequence>
<name>A0A840AM60_9HYPH</name>